<dbReference type="InterPro" id="IPR027417">
    <property type="entry name" value="P-loop_NTPase"/>
</dbReference>
<dbReference type="NCBIfam" id="NF047832">
    <property type="entry name" value="caspase_w_EACC1"/>
    <property type="match status" value="1"/>
</dbReference>
<name>A0ABR9KLW7_9ACTN</name>
<dbReference type="InterPro" id="IPR001680">
    <property type="entry name" value="WD40_rpt"/>
</dbReference>
<keyword evidence="4" id="KW-0812">Transmembrane</keyword>
<evidence type="ECO:0000256" key="3">
    <source>
        <dbReference type="PROSITE-ProRule" id="PRU00221"/>
    </source>
</evidence>
<protein>
    <submittedName>
        <fullName evidence="6">WD40 repeat protein</fullName>
    </submittedName>
</protein>
<evidence type="ECO:0000313" key="7">
    <source>
        <dbReference type="Proteomes" id="UP000661607"/>
    </source>
</evidence>
<feature type="repeat" description="WD" evidence="3">
    <location>
        <begin position="1185"/>
        <end position="1219"/>
    </location>
</feature>
<feature type="domain" description="Novel STAND NTPase 1" evidence="5">
    <location>
        <begin position="252"/>
        <end position="329"/>
    </location>
</feature>
<dbReference type="PROSITE" id="PS50294">
    <property type="entry name" value="WD_REPEATS_REGION"/>
    <property type="match status" value="2"/>
</dbReference>
<keyword evidence="7" id="KW-1185">Reference proteome</keyword>
<accession>A0ABR9KLW7</accession>
<evidence type="ECO:0000256" key="1">
    <source>
        <dbReference type="ARBA" id="ARBA00022574"/>
    </source>
</evidence>
<keyword evidence="1 3" id="KW-0853">WD repeat</keyword>
<dbReference type="InterPro" id="IPR015943">
    <property type="entry name" value="WD40/YVTN_repeat-like_dom_sf"/>
</dbReference>
<dbReference type="PROSITE" id="PS00678">
    <property type="entry name" value="WD_REPEATS_1"/>
    <property type="match status" value="1"/>
</dbReference>
<feature type="domain" description="Novel STAND NTPase 1" evidence="5">
    <location>
        <begin position="333"/>
        <end position="574"/>
    </location>
</feature>
<dbReference type="Gene3D" id="2.130.10.10">
    <property type="entry name" value="YVTN repeat-like/Quinoprotein amine dehydrogenase"/>
    <property type="match status" value="3"/>
</dbReference>
<dbReference type="CDD" id="cd00200">
    <property type="entry name" value="WD40"/>
    <property type="match status" value="1"/>
</dbReference>
<dbReference type="PANTHER" id="PTHR44019:SF8">
    <property type="entry name" value="POC1 CENTRIOLAR PROTEIN HOMOLOG"/>
    <property type="match status" value="1"/>
</dbReference>
<dbReference type="Pfam" id="PF00400">
    <property type="entry name" value="WD40"/>
    <property type="match status" value="5"/>
</dbReference>
<comment type="caution">
    <text evidence="6">The sequence shown here is derived from an EMBL/GenBank/DDBJ whole genome shotgun (WGS) entry which is preliminary data.</text>
</comment>
<proteinExistence type="predicted"/>
<organism evidence="6 7">
    <name type="scientific">Nonomuraea africana</name>
    <dbReference type="NCBI Taxonomy" id="46171"/>
    <lineage>
        <taxon>Bacteria</taxon>
        <taxon>Bacillati</taxon>
        <taxon>Actinomycetota</taxon>
        <taxon>Actinomycetes</taxon>
        <taxon>Streptosporangiales</taxon>
        <taxon>Streptosporangiaceae</taxon>
        <taxon>Nonomuraea</taxon>
    </lineage>
</organism>
<feature type="repeat" description="WD" evidence="3">
    <location>
        <begin position="1142"/>
        <end position="1175"/>
    </location>
</feature>
<evidence type="ECO:0000256" key="4">
    <source>
        <dbReference type="SAM" id="Phobius"/>
    </source>
</evidence>
<feature type="repeat" description="WD" evidence="3">
    <location>
        <begin position="757"/>
        <end position="798"/>
    </location>
</feature>
<dbReference type="SMART" id="SM00320">
    <property type="entry name" value="WD40"/>
    <property type="match status" value="11"/>
</dbReference>
<keyword evidence="4" id="KW-0472">Membrane</keyword>
<keyword evidence="4" id="KW-1133">Transmembrane helix</keyword>
<dbReference type="Gene3D" id="3.40.50.1460">
    <property type="match status" value="1"/>
</dbReference>
<feature type="repeat" description="WD" evidence="3">
    <location>
        <begin position="933"/>
        <end position="974"/>
    </location>
</feature>
<dbReference type="Proteomes" id="UP000661607">
    <property type="component" value="Unassembled WGS sequence"/>
</dbReference>
<keyword evidence="2" id="KW-0677">Repeat</keyword>
<dbReference type="InterPro" id="IPR050505">
    <property type="entry name" value="WDR55/POC1"/>
</dbReference>
<dbReference type="SUPFAM" id="SSF50978">
    <property type="entry name" value="WD40 repeat-like"/>
    <property type="match status" value="2"/>
</dbReference>
<dbReference type="PROSITE" id="PS50082">
    <property type="entry name" value="WD_REPEATS_2"/>
    <property type="match status" value="4"/>
</dbReference>
<evidence type="ECO:0000313" key="6">
    <source>
        <dbReference type="EMBL" id="MBE1563013.1"/>
    </source>
</evidence>
<dbReference type="EMBL" id="JADBEF010000001">
    <property type="protein sequence ID" value="MBE1563013.1"/>
    <property type="molecule type" value="Genomic_DNA"/>
</dbReference>
<evidence type="ECO:0000256" key="2">
    <source>
        <dbReference type="ARBA" id="ARBA00022737"/>
    </source>
</evidence>
<dbReference type="RefSeq" id="WP_192777661.1">
    <property type="nucleotide sequence ID" value="NZ_BAAASY010000004.1"/>
</dbReference>
<feature type="transmembrane region" description="Helical" evidence="4">
    <location>
        <begin position="626"/>
        <end position="650"/>
    </location>
</feature>
<dbReference type="InterPro" id="IPR019775">
    <property type="entry name" value="WD40_repeat_CS"/>
</dbReference>
<dbReference type="Pfam" id="PF20703">
    <property type="entry name" value="nSTAND1"/>
    <property type="match status" value="2"/>
</dbReference>
<gene>
    <name evidence="6" type="ORF">H4W81_005792</name>
</gene>
<reference evidence="6 7" key="1">
    <citation type="submission" date="2020-10" db="EMBL/GenBank/DDBJ databases">
        <title>Sequencing the genomes of 1000 actinobacteria strains.</title>
        <authorList>
            <person name="Klenk H.-P."/>
        </authorList>
    </citation>
    <scope>NUCLEOTIDE SEQUENCE [LARGE SCALE GENOMIC DNA]</scope>
    <source>
        <strain evidence="6 7">DSM 43748</strain>
    </source>
</reference>
<evidence type="ECO:0000259" key="5">
    <source>
        <dbReference type="Pfam" id="PF20703"/>
    </source>
</evidence>
<dbReference type="PANTHER" id="PTHR44019">
    <property type="entry name" value="WD REPEAT-CONTAINING PROTEIN 55"/>
    <property type="match status" value="1"/>
</dbReference>
<dbReference type="SUPFAM" id="SSF52540">
    <property type="entry name" value="P-loop containing nucleoside triphosphate hydrolases"/>
    <property type="match status" value="1"/>
</dbReference>
<sequence length="1345" mass="139465">MTAGDFAGAGALLLGTGSHAPGSDLPDLPSVARTLDDLRTVLLDRCGLAWVRTVLDPASPRELGDAIAAAASTEGPLIVYYVGHGLVSRRGALHLAAAGTVSGPLGLEHTALPYDLMRRYLLDNAEGPLVVVLDCCFSGRAIEGMSDPWDVTEISGAYVLTSAGRSEPSFAPGGLAHTAFSGALLRLLTEGPPELTLSDVHRHLSRTLPAAGFPRPRVRTTGRVGELVLLRTPSAARAEVRPAPALALDGPPYKGLEAFGTADAALFFGRERLVETLVRRLDDPAPLIVTGASGSGKSSLLRAGLVPALRQRAAGASVAVVTPGEPILQDVDVLVIDQFEEAFTEGVLPAFAGQVVIGVRADFLGRCAAVPELREGLERGPVVVGSMSPAELRSAVERPALAAGLTVEPGLVELLLRELGTEPGRLPLLSHALLVTWRQRRGRTLTVAGYQATGGIHGALAASADQVLAALPSHAAARAVFRRLVHVGESSDDTRRRVELDRLLTEVPDPLAACEVVDLFAAARLITIEGPTVAITHEALLTAWPVLRGWLDSDRAGLLVEQHLMAAAAAWEGDTQGLYRGSRLSLAREWALGRRLPEAAGRFLAASVAHEEGEARAVRRRARRRVLLSGVLGVLLILSVAASGVAFTLYGSAEAARRSATARALMQQAGAQSQADPAHALRLALAALAIEPGERHRGALVGLLAGSLYAAALGPGEPALALAHSPRGRLVAAVGLDGAAEVWDTKDRHAPARVAVLDGHGGAVRAAAFTPDGKALATGGEDGSVIVWRSSDWARIATIEPGRGGIHALDFSPDGRRLAVGADAAALVWPMGGERAEAVRKAGRDDPVGSVAFTVDGRRVVTCGRFTDCALWSPSGGAAVRFSTPPAVEGEQAHVTWALAVSPDGRTIATSGNRSRAYLWTIEGSRPRLLADLAGHASAITAVAFSGDGRLLATAGADGRAIVWEVSRGAPVQRAVVGGRAAELRSVSFDPVTGDLVTADGDGRTVLWETSRLGPPAVLARVPQEGVGRGALAGDGRRLVTVTAEHALTLWELGGDLRRRAVLAEDAGRVSALAAGDGVAVTGGEDGTAALWRSSSQDASAASRLSGSRITAVASADGWALVGAADGTAALWPLSSRDPVRLPPSRGSVDAVAISANGRLAATGDASGRVRLWSLADPARPVADFPADPDGVVSAALSADGRRLLVGGSEKLARLWDVSDPARPVRLADLDNDFRVVASVGFALGSAVAYTGAGGGPVSLWHVTGEGEARRYATLPSADEVTLSAEGTRMFANGHLTGAVVWDLSRLAGVLRDPVAEACEIAHGGLDEKEWMRLTDGLAYQRSCR</sequence>
<dbReference type="InterPro" id="IPR049052">
    <property type="entry name" value="nSTAND1"/>
</dbReference>
<dbReference type="InterPro" id="IPR036322">
    <property type="entry name" value="WD40_repeat_dom_sf"/>
</dbReference>